<organism evidence="3 4">
    <name type="scientific">Paenibacillus plantiphilus</name>
    <dbReference type="NCBI Taxonomy" id="2905650"/>
    <lineage>
        <taxon>Bacteria</taxon>
        <taxon>Bacillati</taxon>
        <taxon>Bacillota</taxon>
        <taxon>Bacilli</taxon>
        <taxon>Bacillales</taxon>
        <taxon>Paenibacillaceae</taxon>
        <taxon>Paenibacillus</taxon>
    </lineage>
</organism>
<dbReference type="Proteomes" id="UP000838686">
    <property type="component" value="Unassembled WGS sequence"/>
</dbReference>
<dbReference type="SUPFAM" id="SSF55383">
    <property type="entry name" value="Copper amine oxidase, domain N"/>
    <property type="match status" value="1"/>
</dbReference>
<evidence type="ECO:0000313" key="4">
    <source>
        <dbReference type="Proteomes" id="UP000838686"/>
    </source>
</evidence>
<comment type="caution">
    <text evidence="3">The sequence shown here is derived from an EMBL/GenBank/DDBJ whole genome shotgun (WGS) entry which is preliminary data.</text>
</comment>
<evidence type="ECO:0000313" key="3">
    <source>
        <dbReference type="EMBL" id="CAH1201688.1"/>
    </source>
</evidence>
<feature type="chain" id="PRO_5045672237" description="Copper amine oxidase-like N-terminal domain-containing protein" evidence="1">
    <location>
        <begin position="25"/>
        <end position="277"/>
    </location>
</feature>
<reference evidence="3" key="1">
    <citation type="submission" date="2022-01" db="EMBL/GenBank/DDBJ databases">
        <authorList>
            <person name="Criscuolo A."/>
        </authorList>
    </citation>
    <scope>NUCLEOTIDE SEQUENCE</scope>
    <source>
        <strain evidence="3">CIP111893</strain>
    </source>
</reference>
<evidence type="ECO:0000259" key="2">
    <source>
        <dbReference type="Pfam" id="PF07833"/>
    </source>
</evidence>
<keyword evidence="4" id="KW-1185">Reference proteome</keyword>
<feature type="domain" description="Copper amine oxidase-like N-terminal" evidence="2">
    <location>
        <begin position="48"/>
        <end position="144"/>
    </location>
</feature>
<keyword evidence="1" id="KW-0732">Signal</keyword>
<sequence>MRKSIVAALVAVLCLLVPMASVSAETLRNDALKLKLNGAFLIYSKGTMPYVDANNRTLVPLRVFADVLNGEIKWNNRDKTVALTSSALTITATLNEKEAIINGEGVTLDSSITNKNGTIMVPAKWVADGLGASINWDKKNKVVSLNDDKFFQEGPLASMNNEQHVDTQFNANIIPLSISYGEKDGDELMKMTIFNNSEHVYQQTELQDHLLVFIDSEHVIEEGTKGETNSDRSDLRLITRIDSYKTYEYYLPVGRLDKQQLQIDVPQYAFIRFYKYS</sequence>
<evidence type="ECO:0000256" key="1">
    <source>
        <dbReference type="SAM" id="SignalP"/>
    </source>
</evidence>
<dbReference type="Gene3D" id="3.30.457.10">
    <property type="entry name" value="Copper amine oxidase-like, N-terminal domain"/>
    <property type="match status" value="1"/>
</dbReference>
<proteinExistence type="predicted"/>
<dbReference type="InterPro" id="IPR036582">
    <property type="entry name" value="Mao_N_sf"/>
</dbReference>
<dbReference type="InterPro" id="IPR012854">
    <property type="entry name" value="Cu_amine_oxidase-like_N"/>
</dbReference>
<protein>
    <recommendedName>
        <fullName evidence="2">Copper amine oxidase-like N-terminal domain-containing protein</fullName>
    </recommendedName>
</protein>
<name>A0ABN8GBJ2_9BACL</name>
<feature type="signal peptide" evidence="1">
    <location>
        <begin position="1"/>
        <end position="24"/>
    </location>
</feature>
<accession>A0ABN8GBJ2</accession>
<gene>
    <name evidence="3" type="ORF">PAECIP111893_01697</name>
</gene>
<dbReference type="Pfam" id="PF07833">
    <property type="entry name" value="Cu_amine_oxidN1"/>
    <property type="match status" value="1"/>
</dbReference>
<dbReference type="EMBL" id="CAKMMF010000007">
    <property type="protein sequence ID" value="CAH1201688.1"/>
    <property type="molecule type" value="Genomic_DNA"/>
</dbReference>